<dbReference type="Pfam" id="PF01593">
    <property type="entry name" value="Amino_oxidase"/>
    <property type="match status" value="1"/>
</dbReference>
<feature type="domain" description="Amine oxidase" evidence="1">
    <location>
        <begin position="29"/>
        <end position="414"/>
    </location>
</feature>
<name>A0ABS7HVV9_9MICO</name>
<evidence type="ECO:0000313" key="3">
    <source>
        <dbReference type="Proteomes" id="UP000777440"/>
    </source>
</evidence>
<protein>
    <submittedName>
        <fullName evidence="2">FAD-dependent oxidoreductase</fullName>
    </submittedName>
</protein>
<dbReference type="RefSeq" id="WP_220338992.1">
    <property type="nucleotide sequence ID" value="NZ_JAEUAX010000002.1"/>
</dbReference>
<dbReference type="PANTHER" id="PTHR42923">
    <property type="entry name" value="PROTOPORPHYRINOGEN OXIDASE"/>
    <property type="match status" value="1"/>
</dbReference>
<sequence>MDAVTDAEPFHELVDHARQTRVVVIGGGIAGLVAAWECAKVGMAVTLVEASDRLGGTIGSTRIAGLDLETGVTCWSTRGGAVRSLIDEVLPDAAIVRPRDDREWIAGLPKGAAAPLPAEQVLGIPANPWDESVRRIIGWDGTWRAYVDRLRPPLTIGAQRSLGRLVHGRMGDKVLDRLVAPLTIDRFGLDPVDVDVDIAAPGLSNALTRTGWLGGAVADVRVDAPGSAIEGLDGGMPQLTVALAERLAEREVVIHRGALATGLVRGDRRWTVQLATIIPEGAVAAPDRLHADAVIVATEEGAARTLLGSALGSPRFADVPLAGIAREVVTLVVAAPELDAAPRGAHVHAVPGVTRATGLVHETARWEWLAREAGAGRHVLRVAFGAPGVAPATEGLADADAAVMAVAEASVLLGVELDEDRIAGAHRDTYTLVPPASMLGRRERTDTARAAIARVPGLAAVGAWLSGSGLAQVVADAQDEADRLRHKALWGAAAAE</sequence>
<dbReference type="Proteomes" id="UP000777440">
    <property type="component" value="Unassembled WGS sequence"/>
</dbReference>
<dbReference type="SUPFAM" id="SSF51905">
    <property type="entry name" value="FAD/NAD(P)-binding domain"/>
    <property type="match status" value="1"/>
</dbReference>
<keyword evidence="3" id="KW-1185">Reference proteome</keyword>
<dbReference type="Gene3D" id="3.90.660.20">
    <property type="entry name" value="Protoporphyrinogen oxidase, mitochondrial, domain 2"/>
    <property type="match status" value="1"/>
</dbReference>
<dbReference type="InterPro" id="IPR036188">
    <property type="entry name" value="FAD/NAD-bd_sf"/>
</dbReference>
<dbReference type="PANTHER" id="PTHR42923:SF3">
    <property type="entry name" value="PROTOPORPHYRINOGEN OXIDASE"/>
    <property type="match status" value="1"/>
</dbReference>
<comment type="caution">
    <text evidence="2">The sequence shown here is derived from an EMBL/GenBank/DDBJ whole genome shotgun (WGS) entry which is preliminary data.</text>
</comment>
<gene>
    <name evidence="2" type="ORF">JNB61_05620</name>
</gene>
<organism evidence="2 3">
    <name type="scientific">Microbacterium ureisolvens</name>
    <dbReference type="NCBI Taxonomy" id="2781186"/>
    <lineage>
        <taxon>Bacteria</taxon>
        <taxon>Bacillati</taxon>
        <taxon>Actinomycetota</taxon>
        <taxon>Actinomycetes</taxon>
        <taxon>Micrococcales</taxon>
        <taxon>Microbacteriaceae</taxon>
        <taxon>Microbacterium</taxon>
    </lineage>
</organism>
<dbReference type="PRINTS" id="PR00411">
    <property type="entry name" value="PNDRDTASEI"/>
</dbReference>
<dbReference type="Gene3D" id="1.10.3110.10">
    <property type="entry name" value="protoporphyrinogen ix oxidase, domain 3"/>
    <property type="match status" value="1"/>
</dbReference>
<dbReference type="InterPro" id="IPR002937">
    <property type="entry name" value="Amino_oxidase"/>
</dbReference>
<reference evidence="2 3" key="1">
    <citation type="journal article" date="2021" name="MBio">
        <title>Poor Competitiveness of Bradyrhizobium in Pigeon Pea Root Colonization in Indian Soils.</title>
        <authorList>
            <person name="Chalasani D."/>
            <person name="Basu A."/>
            <person name="Pullabhotla S.V.S.R.N."/>
            <person name="Jorrin B."/>
            <person name="Neal A.L."/>
            <person name="Poole P.S."/>
            <person name="Podile A.R."/>
            <person name="Tkacz A."/>
        </authorList>
    </citation>
    <scope>NUCLEOTIDE SEQUENCE [LARGE SCALE GENOMIC DNA]</scope>
    <source>
        <strain evidence="2 3">HU12</strain>
    </source>
</reference>
<dbReference type="InterPro" id="IPR050464">
    <property type="entry name" value="Zeta_carotene_desat/Oxidored"/>
</dbReference>
<proteinExistence type="predicted"/>
<dbReference type="Gene3D" id="3.50.50.60">
    <property type="entry name" value="FAD/NAD(P)-binding domain"/>
    <property type="match status" value="1"/>
</dbReference>
<evidence type="ECO:0000313" key="2">
    <source>
        <dbReference type="EMBL" id="MBW9109240.1"/>
    </source>
</evidence>
<evidence type="ECO:0000259" key="1">
    <source>
        <dbReference type="Pfam" id="PF01593"/>
    </source>
</evidence>
<dbReference type="EMBL" id="JAEUAX010000002">
    <property type="protein sequence ID" value="MBW9109240.1"/>
    <property type="molecule type" value="Genomic_DNA"/>
</dbReference>
<accession>A0ABS7HVV9</accession>